<dbReference type="GO" id="GO:0005085">
    <property type="term" value="F:guanyl-nucleotide exchange factor activity"/>
    <property type="evidence" value="ECO:0007669"/>
    <property type="project" value="InterPro"/>
</dbReference>
<evidence type="ECO:0000313" key="7">
    <source>
        <dbReference type="EMBL" id="CAF0816558.1"/>
    </source>
</evidence>
<dbReference type="InterPro" id="IPR040655">
    <property type="entry name" value="TIAM1_CC-Ex"/>
</dbReference>
<dbReference type="Gene3D" id="1.20.900.10">
    <property type="entry name" value="Dbl homology (DH) domain"/>
    <property type="match status" value="1"/>
</dbReference>
<dbReference type="SUPFAM" id="SSF50156">
    <property type="entry name" value="PDZ domain-like"/>
    <property type="match status" value="1"/>
</dbReference>
<dbReference type="EMBL" id="CAJNOI010000016">
    <property type="protein sequence ID" value="CAF0816558.1"/>
    <property type="molecule type" value="Genomic_DNA"/>
</dbReference>
<feature type="region of interest" description="Disordered" evidence="3">
    <location>
        <begin position="678"/>
        <end position="705"/>
    </location>
</feature>
<feature type="compositionally biased region" description="Polar residues" evidence="3">
    <location>
        <begin position="183"/>
        <end position="193"/>
    </location>
</feature>
<dbReference type="InterPro" id="IPR055230">
    <property type="entry name" value="PH_Tiam1/2"/>
</dbReference>
<dbReference type="Pfam" id="PF23014">
    <property type="entry name" value="PH_Tiam1"/>
    <property type="match status" value="1"/>
</dbReference>
<keyword evidence="9" id="KW-1185">Reference proteome</keyword>
<dbReference type="SMART" id="SM00233">
    <property type="entry name" value="PH"/>
    <property type="match status" value="2"/>
</dbReference>
<dbReference type="Gene3D" id="6.10.140.680">
    <property type="match status" value="1"/>
</dbReference>
<dbReference type="AlphaFoldDB" id="A0A815ZDY4"/>
<feature type="coiled-coil region" evidence="2">
    <location>
        <begin position="315"/>
        <end position="342"/>
    </location>
</feature>
<dbReference type="InterPro" id="IPR001849">
    <property type="entry name" value="PH_domain"/>
</dbReference>
<keyword evidence="2" id="KW-0175">Coiled coil</keyword>
<dbReference type="InterPro" id="IPR036034">
    <property type="entry name" value="PDZ_sf"/>
</dbReference>
<dbReference type="CDD" id="cd00160">
    <property type="entry name" value="RhoGEF"/>
    <property type="match status" value="1"/>
</dbReference>
<dbReference type="Gene3D" id="2.30.42.10">
    <property type="match status" value="1"/>
</dbReference>
<feature type="domain" description="DH" evidence="5">
    <location>
        <begin position="752"/>
        <end position="951"/>
    </location>
</feature>
<dbReference type="InterPro" id="IPR011993">
    <property type="entry name" value="PH-like_dom_sf"/>
</dbReference>
<dbReference type="Proteomes" id="UP000663832">
    <property type="component" value="Unassembled WGS sequence"/>
</dbReference>
<evidence type="ECO:0000256" key="3">
    <source>
        <dbReference type="SAM" id="MobiDB-lite"/>
    </source>
</evidence>
<dbReference type="OrthoDB" id="8059989at2759"/>
<evidence type="ECO:0000256" key="1">
    <source>
        <dbReference type="ARBA" id="ARBA00022737"/>
    </source>
</evidence>
<comment type="caution">
    <text evidence="8">The sequence shown here is derived from an EMBL/GenBank/DDBJ whole genome shotgun (WGS) entry which is preliminary data.</text>
</comment>
<dbReference type="PANTHER" id="PTHR46001">
    <property type="entry name" value="TIAM (MAMMALIAN TUMOR INVASION AND METASTASIS FACTOR) HOMOLOG"/>
    <property type="match status" value="1"/>
</dbReference>
<dbReference type="InterPro" id="IPR043537">
    <property type="entry name" value="Tiam1/Tiam2/Sif"/>
</dbReference>
<dbReference type="SMART" id="SM00325">
    <property type="entry name" value="RhoGEF"/>
    <property type="match status" value="1"/>
</dbReference>
<feature type="region of interest" description="Disordered" evidence="3">
    <location>
        <begin position="1118"/>
        <end position="1205"/>
    </location>
</feature>
<dbReference type="Gene3D" id="2.30.29.30">
    <property type="entry name" value="Pleckstrin-homology domain (PH domain)/Phosphotyrosine-binding domain (PTB)"/>
    <property type="match status" value="2"/>
</dbReference>
<proteinExistence type="predicted"/>
<feature type="region of interest" description="Disordered" evidence="3">
    <location>
        <begin position="152"/>
        <end position="193"/>
    </location>
</feature>
<organism evidence="8 9">
    <name type="scientific">Adineta steineri</name>
    <dbReference type="NCBI Taxonomy" id="433720"/>
    <lineage>
        <taxon>Eukaryota</taxon>
        <taxon>Metazoa</taxon>
        <taxon>Spiralia</taxon>
        <taxon>Gnathifera</taxon>
        <taxon>Rotifera</taxon>
        <taxon>Eurotatoria</taxon>
        <taxon>Bdelloidea</taxon>
        <taxon>Adinetida</taxon>
        <taxon>Adinetidae</taxon>
        <taxon>Adineta</taxon>
    </lineage>
</organism>
<accession>A0A815ZDY4</accession>
<evidence type="ECO:0000256" key="2">
    <source>
        <dbReference type="SAM" id="Coils"/>
    </source>
</evidence>
<evidence type="ECO:0000259" key="4">
    <source>
        <dbReference type="PROSITE" id="PS50003"/>
    </source>
</evidence>
<feature type="compositionally biased region" description="Basic residues" evidence="3">
    <location>
        <begin position="1167"/>
        <end position="1184"/>
    </location>
</feature>
<dbReference type="PANTHER" id="PTHR46001:SF3">
    <property type="entry name" value="PROTEIN STILL LIFE, ISOFORM SIF TYPE 1"/>
    <property type="match status" value="1"/>
</dbReference>
<feature type="region of interest" description="Disordered" evidence="3">
    <location>
        <begin position="1"/>
        <end position="23"/>
    </location>
</feature>
<dbReference type="SUPFAM" id="SSF50729">
    <property type="entry name" value="PH domain-like"/>
    <property type="match status" value="2"/>
</dbReference>
<evidence type="ECO:0000259" key="6">
    <source>
        <dbReference type="PROSITE" id="PS50106"/>
    </source>
</evidence>
<evidence type="ECO:0000313" key="9">
    <source>
        <dbReference type="Proteomes" id="UP000663832"/>
    </source>
</evidence>
<protein>
    <submittedName>
        <fullName evidence="8">Uncharacterized protein</fullName>
    </submittedName>
</protein>
<sequence length="1205" mass="139407">MSGGMFMNSGSSNESNSDNEKCHLPTADLILSENEKEDEEQQQIVVIRRNISKLKRQHATTSLQSSLSIRNTLSLESIENGIANNGSNDDNDIIVPDYQMTIKKPAQIVNENDYDLNRTSFNESERTDSGIGRNSGSSWRLSSYSESFHYSQSQQQQQIVDKQQDLNSDDGDDDDDDDDDTTPIPQINADSQLSEDSFESFRLQKAGWLHIKHWLTVQRHHKVELASKRQWKRFWACLKGSYLHLYNDYSDVNPKLTIDIVESLCYPLPEHPYRQHVFNLTTHTGDTYCLQSPDQSELDHWIRNIHCSCLLKTKENLLKKVIKQLEDNIERENKMRKLGELQLKSSTNQKVRLLISKQINLWEKNLEAFHVDLFRNKCYLCALTNDRDLPNPKDLLSQACPTTKASLHKLTAFTPCSFYACISARRQFDRHKSKYKLAHTNNNDDQQQTKCYLTTPSSPINFAQSSTVTEQTILQMVTCDSNPQMRTIVSINEMATVGELLKRVTGKLGLQIDDHFLHFDSSSSNQFVPNLNDKLCDLTYSSIEIKRKVVYQITLNNELNLAGIEIITKLYREYSLQVIVSNVISGSESEQLGVRKGDEIVIVNNSIVQDLDLNTLDNYFYQTPIILTLRSSRSADAIKDNNQVFDFSHAIIQNLICPPPPQRIERLSRQELRELIVPKPDSSCSDEHMPSNNKDIKENESSSPSALERLLKNVDELSRYCRPTTTVLNPNTEQVNVINQPPRIKTLSNAQRIRKVIFELVETERTYVQDMQRLLERYIEPLRDDSKLLPADTIESLYISVKSIYQLQQKFLERLESDIPTEILAYNAVHEFCDILISIADTFLSYSQYFKLYSSFCAMHLRINRLLDIHQNNQHLKEFLAARNPRHQHSSSFESYLIKPVQRILKYPLLLQQMSIYSNENENDSNDSKEIIKLKQAITMMNDIGEYMNGMQQLYEDFGQSFESITKTYSEEHNKSIQLNLPELYAYSELDWLNIHLFVLGKNYQRLKTYCFIFRNGCILLVREQINKKKQDSSLSHKGNKITPDRFIRFIPIEEMNVEFIDTHDNKNNICTWQLIQIDIKTRLKTYYRFANKDAETFVKTINNCILAATSVEWRQNNSSNHSIDNIRKSEPSFSIKKSSSSQQITSSRSCHAILPGNSKSLNRKSNNNHRRSPSPIWKRRTTPVRKQQISLNGRRKTIRSSTDC</sequence>
<name>A0A815ZDY4_9BILA</name>
<dbReference type="GO" id="GO:0007264">
    <property type="term" value="P:small GTPase-mediated signal transduction"/>
    <property type="evidence" value="ECO:0007669"/>
    <property type="project" value="InterPro"/>
</dbReference>
<feature type="compositionally biased region" description="Basic and acidic residues" evidence="3">
    <location>
        <begin position="685"/>
        <end position="700"/>
    </location>
</feature>
<keyword evidence="1" id="KW-0677">Repeat</keyword>
<dbReference type="InterPro" id="IPR001478">
    <property type="entry name" value="PDZ"/>
</dbReference>
<feature type="compositionally biased region" description="Low complexity" evidence="3">
    <location>
        <begin position="1132"/>
        <end position="1150"/>
    </location>
</feature>
<dbReference type="InterPro" id="IPR000219">
    <property type="entry name" value="DH_dom"/>
</dbReference>
<feature type="compositionally biased region" description="Low complexity" evidence="3">
    <location>
        <begin position="1"/>
        <end position="16"/>
    </location>
</feature>
<gene>
    <name evidence="7" type="ORF">BJG266_LOCUS6027</name>
    <name evidence="8" type="ORF">QVE165_LOCUS50388</name>
</gene>
<dbReference type="PROSITE" id="PS50106">
    <property type="entry name" value="PDZ"/>
    <property type="match status" value="1"/>
</dbReference>
<evidence type="ECO:0000259" key="5">
    <source>
        <dbReference type="PROSITE" id="PS50010"/>
    </source>
</evidence>
<dbReference type="PROSITE" id="PS50010">
    <property type="entry name" value="DH_2"/>
    <property type="match status" value="1"/>
</dbReference>
<dbReference type="Pfam" id="PF00621">
    <property type="entry name" value="RhoGEF"/>
    <property type="match status" value="1"/>
</dbReference>
<dbReference type="InterPro" id="IPR035899">
    <property type="entry name" value="DBL_dom_sf"/>
</dbReference>
<feature type="domain" description="PDZ" evidence="6">
    <location>
        <begin position="552"/>
        <end position="635"/>
    </location>
</feature>
<dbReference type="Pfam" id="PF18385">
    <property type="entry name" value="Tiam_CC_Ex"/>
    <property type="match status" value="1"/>
</dbReference>
<dbReference type="Pfam" id="PF00169">
    <property type="entry name" value="PH"/>
    <property type="match status" value="1"/>
</dbReference>
<dbReference type="Proteomes" id="UP000663877">
    <property type="component" value="Unassembled WGS sequence"/>
</dbReference>
<dbReference type="PROSITE" id="PS50003">
    <property type="entry name" value="PH_DOMAIN"/>
    <property type="match status" value="1"/>
</dbReference>
<evidence type="ECO:0000313" key="8">
    <source>
        <dbReference type="EMBL" id="CAF1583780.1"/>
    </source>
</evidence>
<reference evidence="8" key="1">
    <citation type="submission" date="2021-02" db="EMBL/GenBank/DDBJ databases">
        <authorList>
            <person name="Nowell W R."/>
        </authorList>
    </citation>
    <scope>NUCLEOTIDE SEQUENCE</scope>
</reference>
<feature type="domain" description="PH" evidence="4">
    <location>
        <begin position="202"/>
        <end position="310"/>
    </location>
</feature>
<feature type="compositionally biased region" description="Acidic residues" evidence="3">
    <location>
        <begin position="167"/>
        <end position="181"/>
    </location>
</feature>
<dbReference type="SUPFAM" id="SSF48065">
    <property type="entry name" value="DBL homology domain (DH-domain)"/>
    <property type="match status" value="1"/>
</dbReference>
<dbReference type="EMBL" id="CAJNOM010000985">
    <property type="protein sequence ID" value="CAF1583780.1"/>
    <property type="molecule type" value="Genomic_DNA"/>
</dbReference>